<dbReference type="SMART" id="SM00100">
    <property type="entry name" value="cNMP"/>
    <property type="match status" value="1"/>
</dbReference>
<dbReference type="InterPro" id="IPR012318">
    <property type="entry name" value="HTH_CRP"/>
</dbReference>
<organism evidence="7 8">
    <name type="scientific">Niallia hominis</name>
    <dbReference type="NCBI Taxonomy" id="3133173"/>
    <lineage>
        <taxon>Bacteria</taxon>
        <taxon>Bacillati</taxon>
        <taxon>Bacillota</taxon>
        <taxon>Bacilli</taxon>
        <taxon>Bacillales</taxon>
        <taxon>Bacillaceae</taxon>
        <taxon>Niallia</taxon>
    </lineage>
</organism>
<dbReference type="InterPro" id="IPR000595">
    <property type="entry name" value="cNMP-bd_dom"/>
</dbReference>
<name>A0ABV1F4Z3_9BACI</name>
<dbReference type="CDD" id="cd00092">
    <property type="entry name" value="HTH_CRP"/>
    <property type="match status" value="1"/>
</dbReference>
<evidence type="ECO:0000313" key="8">
    <source>
        <dbReference type="Proteomes" id="UP001465426"/>
    </source>
</evidence>
<feature type="domain" description="HTH crp-type" evidence="6">
    <location>
        <begin position="150"/>
        <end position="224"/>
    </location>
</feature>
<gene>
    <name evidence="7" type="ORF">WMO63_17235</name>
</gene>
<dbReference type="CDD" id="cd00038">
    <property type="entry name" value="CAP_ED"/>
    <property type="match status" value="1"/>
</dbReference>
<dbReference type="Pfam" id="PF00027">
    <property type="entry name" value="cNMP_binding"/>
    <property type="match status" value="1"/>
</dbReference>
<dbReference type="SUPFAM" id="SSF46785">
    <property type="entry name" value="Winged helix' DNA-binding domain"/>
    <property type="match status" value="1"/>
</dbReference>
<keyword evidence="2" id="KW-0238">DNA-binding</keyword>
<evidence type="ECO:0000256" key="3">
    <source>
        <dbReference type="ARBA" id="ARBA00023159"/>
    </source>
</evidence>
<accession>A0ABV1F4Z3</accession>
<dbReference type="Pfam" id="PF13545">
    <property type="entry name" value="HTH_Crp_2"/>
    <property type="match status" value="1"/>
</dbReference>
<dbReference type="InterPro" id="IPR050397">
    <property type="entry name" value="Env_Response_Regulators"/>
</dbReference>
<dbReference type="InterPro" id="IPR014710">
    <property type="entry name" value="RmlC-like_jellyroll"/>
</dbReference>
<keyword evidence="1" id="KW-0805">Transcription regulation</keyword>
<evidence type="ECO:0000256" key="4">
    <source>
        <dbReference type="ARBA" id="ARBA00023163"/>
    </source>
</evidence>
<feature type="domain" description="Cyclic nucleotide-binding" evidence="5">
    <location>
        <begin position="15"/>
        <end position="136"/>
    </location>
</feature>
<dbReference type="InterPro" id="IPR018490">
    <property type="entry name" value="cNMP-bd_dom_sf"/>
</dbReference>
<evidence type="ECO:0000256" key="2">
    <source>
        <dbReference type="ARBA" id="ARBA00023125"/>
    </source>
</evidence>
<dbReference type="Gene3D" id="1.10.10.10">
    <property type="entry name" value="Winged helix-like DNA-binding domain superfamily/Winged helix DNA-binding domain"/>
    <property type="match status" value="1"/>
</dbReference>
<dbReference type="RefSeq" id="WP_031540415.1">
    <property type="nucleotide sequence ID" value="NZ_JBBMFN010000050.1"/>
</dbReference>
<evidence type="ECO:0000313" key="7">
    <source>
        <dbReference type="EMBL" id="MEQ2467402.1"/>
    </source>
</evidence>
<dbReference type="PRINTS" id="PR00034">
    <property type="entry name" value="HTHCRP"/>
</dbReference>
<dbReference type="Gene3D" id="2.60.120.10">
    <property type="entry name" value="Jelly Rolls"/>
    <property type="match status" value="1"/>
</dbReference>
<proteinExistence type="predicted"/>
<dbReference type="EMBL" id="JBBMFN010000050">
    <property type="protein sequence ID" value="MEQ2467402.1"/>
    <property type="molecule type" value="Genomic_DNA"/>
</dbReference>
<dbReference type="SUPFAM" id="SSF51206">
    <property type="entry name" value="cAMP-binding domain-like"/>
    <property type="match status" value="1"/>
</dbReference>
<evidence type="ECO:0000256" key="1">
    <source>
        <dbReference type="ARBA" id="ARBA00023015"/>
    </source>
</evidence>
<dbReference type="PROSITE" id="PS50042">
    <property type="entry name" value="CNMP_BINDING_3"/>
    <property type="match status" value="1"/>
</dbReference>
<keyword evidence="3" id="KW-0010">Activator</keyword>
<keyword evidence="4" id="KW-0804">Transcription</keyword>
<reference evidence="7 8" key="1">
    <citation type="submission" date="2024-03" db="EMBL/GenBank/DDBJ databases">
        <title>Human intestinal bacterial collection.</title>
        <authorList>
            <person name="Pauvert C."/>
            <person name="Hitch T.C.A."/>
            <person name="Clavel T."/>
        </authorList>
    </citation>
    <scope>NUCLEOTIDE SEQUENCE [LARGE SCALE GENOMIC DNA]</scope>
    <source>
        <strain evidence="7 8">CLA-SR-H024</strain>
    </source>
</reference>
<dbReference type="PANTHER" id="PTHR24567">
    <property type="entry name" value="CRP FAMILY TRANSCRIPTIONAL REGULATORY PROTEIN"/>
    <property type="match status" value="1"/>
</dbReference>
<protein>
    <submittedName>
        <fullName evidence="7">Crp/Fnr family transcriptional regulator</fullName>
    </submittedName>
</protein>
<keyword evidence="8" id="KW-1185">Reference proteome</keyword>
<sequence length="236" mass="26795">MQPYANEPCPKRVPIFHSLSELEIQKITDVVHHKVFKKGERIIEEGEKSTSLYIIHSGKIKLSKLTVQGKEQIVHLLTVGDFFGEQNLFHDNTVMNLSGYAVEDTKICLLKKQDFDQIMANNPDISFKFLKTITKRLAHTEDLARTLATKDPEVRIANMLLEFCEIFGTEKQNAILINLPITREEISSYVGLTRETISRKLAKFADKGILTLIGNKQILIKNKGKLQTTGDPLLDF</sequence>
<dbReference type="InterPro" id="IPR036388">
    <property type="entry name" value="WH-like_DNA-bd_sf"/>
</dbReference>
<dbReference type="PANTHER" id="PTHR24567:SF28">
    <property type="entry name" value="LISTERIOLYSIN REGULATORY PROTEIN"/>
    <property type="match status" value="1"/>
</dbReference>
<dbReference type="Proteomes" id="UP001465426">
    <property type="component" value="Unassembled WGS sequence"/>
</dbReference>
<evidence type="ECO:0000259" key="5">
    <source>
        <dbReference type="PROSITE" id="PS50042"/>
    </source>
</evidence>
<dbReference type="InterPro" id="IPR036390">
    <property type="entry name" value="WH_DNA-bd_sf"/>
</dbReference>
<dbReference type="SMART" id="SM00419">
    <property type="entry name" value="HTH_CRP"/>
    <property type="match status" value="1"/>
</dbReference>
<dbReference type="PROSITE" id="PS51063">
    <property type="entry name" value="HTH_CRP_2"/>
    <property type="match status" value="1"/>
</dbReference>
<evidence type="ECO:0000259" key="6">
    <source>
        <dbReference type="PROSITE" id="PS51063"/>
    </source>
</evidence>
<comment type="caution">
    <text evidence="7">The sequence shown here is derived from an EMBL/GenBank/DDBJ whole genome shotgun (WGS) entry which is preliminary data.</text>
</comment>